<gene>
    <name evidence="11" type="ORF">SAMN05216267_102775</name>
</gene>
<feature type="domain" description="Major facilitator superfamily (MFS) profile" evidence="10">
    <location>
        <begin position="26"/>
        <end position="469"/>
    </location>
</feature>
<dbReference type="InterPro" id="IPR011701">
    <property type="entry name" value="MFS"/>
</dbReference>
<feature type="transmembrane region" description="Helical" evidence="9">
    <location>
        <begin position="154"/>
        <end position="173"/>
    </location>
</feature>
<feature type="transmembrane region" description="Helical" evidence="9">
    <location>
        <begin position="25"/>
        <end position="48"/>
    </location>
</feature>
<feature type="region of interest" description="Disordered" evidence="8">
    <location>
        <begin position="480"/>
        <end position="500"/>
    </location>
</feature>
<dbReference type="EMBL" id="FODD01000027">
    <property type="protein sequence ID" value="SEO46823.1"/>
    <property type="molecule type" value="Genomic_DNA"/>
</dbReference>
<dbReference type="Gene3D" id="1.20.1720.10">
    <property type="entry name" value="Multidrug resistance protein D"/>
    <property type="match status" value="1"/>
</dbReference>
<sequence>MGTTEATALQEAGGGVALASARGRWLIATTALGSGIVFLDGSVVNVALPAITDDLGGGFSTLQWVLDGYLLTLSALLLLGGALGDRYGRRRLFLVGLVVFSAASVACGAAPSAGVLVGARLLQGVGGALLVPGSLALIDAVIRPVDRGRAIGAWAGLSGVSTALGPLLGGWLIDAASWRWVFLINVPLAAAVVLATARHVPESQARNASRLDVAGTIAVTTGLAGVTIALIEVPTRGWTVFTTATGASGAVLLLAFVVIEHLHPTPLLPLSLFRSAQFTGANLVTFAVYAALSGGLFLLTLQLQLSLGYSALAAGLATLPITVEILLLSSWIGGVTQRTGPRIPMTLGPVLAAAGFVLMSHISPGCSYLPNVLPGVLVFGLGLAFTVAPLTSAVLSAVSDERAGAASGANNAISRVAGLVAIAVLPGAAGIDVSGADSLAQGFRSAMLIAATACLAGGLIAALTISRGCDARGPVPGVQLACRPPTEPGRDDEAAGLRQG</sequence>
<proteinExistence type="predicted"/>
<evidence type="ECO:0000313" key="12">
    <source>
        <dbReference type="Proteomes" id="UP000181951"/>
    </source>
</evidence>
<protein>
    <submittedName>
        <fullName evidence="11">Drug resistance transporter, EmrB/QacA subfamily</fullName>
    </submittedName>
</protein>
<feature type="transmembrane region" description="Helical" evidence="9">
    <location>
        <begin position="375"/>
        <end position="400"/>
    </location>
</feature>
<evidence type="ECO:0000256" key="8">
    <source>
        <dbReference type="SAM" id="MobiDB-lite"/>
    </source>
</evidence>
<dbReference type="RefSeq" id="WP_069463411.1">
    <property type="nucleotide sequence ID" value="NZ_MDCQ01000254.1"/>
</dbReference>
<keyword evidence="12" id="KW-1185">Reference proteome</keyword>
<dbReference type="Proteomes" id="UP000181951">
    <property type="component" value="Unassembled WGS sequence"/>
</dbReference>
<dbReference type="OrthoDB" id="7375466at2"/>
<dbReference type="GO" id="GO:0005886">
    <property type="term" value="C:plasma membrane"/>
    <property type="evidence" value="ECO:0007669"/>
    <property type="project" value="UniProtKB-SubCell"/>
</dbReference>
<dbReference type="CDD" id="cd17321">
    <property type="entry name" value="MFS_MMR_MDR_like"/>
    <property type="match status" value="1"/>
</dbReference>
<comment type="subcellular location">
    <subcellularLocation>
        <location evidence="1">Cell membrane</location>
        <topology evidence="1">Multi-pass membrane protein</topology>
    </subcellularLocation>
</comment>
<feature type="transmembrane region" description="Helical" evidence="9">
    <location>
        <begin position="92"/>
        <end position="115"/>
    </location>
</feature>
<feature type="transmembrane region" description="Helical" evidence="9">
    <location>
        <begin position="280"/>
        <end position="301"/>
    </location>
</feature>
<keyword evidence="2" id="KW-0813">Transport</keyword>
<name>A0A1H8PZ50_9ACTN</name>
<dbReference type="AlphaFoldDB" id="A0A1H8PZ50"/>
<evidence type="ECO:0000259" key="10">
    <source>
        <dbReference type="PROSITE" id="PS50850"/>
    </source>
</evidence>
<evidence type="ECO:0000313" key="11">
    <source>
        <dbReference type="EMBL" id="SEO46823.1"/>
    </source>
</evidence>
<feature type="transmembrane region" description="Helical" evidence="9">
    <location>
        <begin position="307"/>
        <end position="331"/>
    </location>
</feature>
<evidence type="ECO:0000256" key="9">
    <source>
        <dbReference type="SAM" id="Phobius"/>
    </source>
</evidence>
<reference evidence="11 12" key="1">
    <citation type="submission" date="2016-10" db="EMBL/GenBank/DDBJ databases">
        <authorList>
            <person name="de Groot N.N."/>
        </authorList>
    </citation>
    <scope>NUCLEOTIDE SEQUENCE [LARGE SCALE GENOMIC DNA]</scope>
    <source>
        <strain evidence="11 12">CGMCC 4.2026</strain>
    </source>
</reference>
<dbReference type="Gene3D" id="1.20.1250.20">
    <property type="entry name" value="MFS general substrate transporter like domains"/>
    <property type="match status" value="1"/>
</dbReference>
<feature type="transmembrane region" description="Helical" evidence="9">
    <location>
        <begin position="443"/>
        <end position="465"/>
    </location>
</feature>
<evidence type="ECO:0000256" key="5">
    <source>
        <dbReference type="ARBA" id="ARBA00022989"/>
    </source>
</evidence>
<dbReference type="InterPro" id="IPR020846">
    <property type="entry name" value="MFS_dom"/>
</dbReference>
<feature type="transmembrane region" description="Helical" evidence="9">
    <location>
        <begin position="343"/>
        <end position="363"/>
    </location>
</feature>
<dbReference type="InterPro" id="IPR004638">
    <property type="entry name" value="EmrB-like"/>
</dbReference>
<dbReference type="NCBIfam" id="TIGR00711">
    <property type="entry name" value="efflux_EmrB"/>
    <property type="match status" value="1"/>
</dbReference>
<evidence type="ECO:0000256" key="4">
    <source>
        <dbReference type="ARBA" id="ARBA00022692"/>
    </source>
</evidence>
<dbReference type="PROSITE" id="PS50850">
    <property type="entry name" value="MFS"/>
    <property type="match status" value="1"/>
</dbReference>
<dbReference type="GO" id="GO:0046677">
    <property type="term" value="P:response to antibiotic"/>
    <property type="evidence" value="ECO:0007669"/>
    <property type="project" value="UniProtKB-KW"/>
</dbReference>
<keyword evidence="4 9" id="KW-0812">Transmembrane</keyword>
<evidence type="ECO:0000256" key="6">
    <source>
        <dbReference type="ARBA" id="ARBA00023136"/>
    </source>
</evidence>
<evidence type="ECO:0000256" key="3">
    <source>
        <dbReference type="ARBA" id="ARBA00022475"/>
    </source>
</evidence>
<dbReference type="PANTHER" id="PTHR42718">
    <property type="entry name" value="MAJOR FACILITATOR SUPERFAMILY MULTIDRUG TRANSPORTER MFSC"/>
    <property type="match status" value="1"/>
</dbReference>
<keyword evidence="3" id="KW-1003">Cell membrane</keyword>
<accession>A0A1H8PZ50</accession>
<feature type="transmembrane region" description="Helical" evidence="9">
    <location>
        <begin position="237"/>
        <end position="259"/>
    </location>
</feature>
<feature type="transmembrane region" description="Helical" evidence="9">
    <location>
        <begin position="209"/>
        <end position="231"/>
    </location>
</feature>
<keyword evidence="6 9" id="KW-0472">Membrane</keyword>
<organism evidence="11 12">
    <name type="scientific">Actinacidiphila rubida</name>
    <dbReference type="NCBI Taxonomy" id="310780"/>
    <lineage>
        <taxon>Bacteria</taxon>
        <taxon>Bacillati</taxon>
        <taxon>Actinomycetota</taxon>
        <taxon>Actinomycetes</taxon>
        <taxon>Kitasatosporales</taxon>
        <taxon>Streptomycetaceae</taxon>
        <taxon>Actinacidiphila</taxon>
    </lineage>
</organism>
<feature type="transmembrane region" description="Helical" evidence="9">
    <location>
        <begin position="68"/>
        <end position="85"/>
    </location>
</feature>
<evidence type="ECO:0000256" key="2">
    <source>
        <dbReference type="ARBA" id="ARBA00022448"/>
    </source>
</evidence>
<keyword evidence="7" id="KW-0046">Antibiotic resistance</keyword>
<feature type="transmembrane region" description="Helical" evidence="9">
    <location>
        <begin position="179"/>
        <end position="197"/>
    </location>
</feature>
<evidence type="ECO:0000256" key="1">
    <source>
        <dbReference type="ARBA" id="ARBA00004651"/>
    </source>
</evidence>
<dbReference type="STRING" id="310780.SAMN05216267_102775"/>
<dbReference type="PANTHER" id="PTHR42718:SF42">
    <property type="entry name" value="EXPORT PROTEIN"/>
    <property type="match status" value="1"/>
</dbReference>
<dbReference type="GO" id="GO:0022857">
    <property type="term" value="F:transmembrane transporter activity"/>
    <property type="evidence" value="ECO:0007669"/>
    <property type="project" value="InterPro"/>
</dbReference>
<keyword evidence="5 9" id="KW-1133">Transmembrane helix</keyword>
<dbReference type="InterPro" id="IPR036259">
    <property type="entry name" value="MFS_trans_sf"/>
</dbReference>
<dbReference type="SUPFAM" id="SSF103473">
    <property type="entry name" value="MFS general substrate transporter"/>
    <property type="match status" value="1"/>
</dbReference>
<feature type="compositionally biased region" description="Basic and acidic residues" evidence="8">
    <location>
        <begin position="488"/>
        <end position="500"/>
    </location>
</feature>
<evidence type="ECO:0000256" key="7">
    <source>
        <dbReference type="ARBA" id="ARBA00023251"/>
    </source>
</evidence>
<feature type="transmembrane region" description="Helical" evidence="9">
    <location>
        <begin position="121"/>
        <end position="142"/>
    </location>
</feature>
<dbReference type="Pfam" id="PF07690">
    <property type="entry name" value="MFS_1"/>
    <property type="match status" value="1"/>
</dbReference>
<feature type="transmembrane region" description="Helical" evidence="9">
    <location>
        <begin position="412"/>
        <end position="431"/>
    </location>
</feature>